<dbReference type="InterPro" id="IPR000504">
    <property type="entry name" value="RRM_dom"/>
</dbReference>
<evidence type="ECO:0000259" key="9">
    <source>
        <dbReference type="PROSITE" id="PS50102"/>
    </source>
</evidence>
<sequence length="657" mass="71770">MHQYDVDMAIKARVQAAVSQEYWMREGMRRHERGFLVHANLQQLLDMEVEAAAGDAPSPPIGAPFGALATKMNQQEFFSRGGYANLNLAPPNTRQSYNTATGVPGAGSMRLGPRPLDASQYAGHFPYLDDRFNSYSDVRHSRMQSPQAYGDSLHANSFVTSNAQAWQHNSGATTINGAMDAGRSRNAGRPPLPTEWFTVPEPNLGSQNPYTTAQYALPGHYSQSMGPMNGGLLNSGPLNGGPSLGSSDRSVYATGLERQATPKSLAPDLIPTAIVIKNIPFNVRKETLAMLMQELNLPTPYAFNYHFDNGIFRGLAFANFQNPEDTWQVIDALNGFDVSGRKLRVEYKKMLPEAERERIEREKREKRGQLEEQHQPLKLSHQTSMHQLQPTPHPPSAAARSDAIPGDLDMNDNETLNYFTELTLFKNDPAREIIIFPPSMTSTQRRILHVLKPETAMSPTTGSSIHAPAVHQNRSLNRAATIDFAETRSTLGQYNSHTLRERASRPTLELPDSPDINLRGVKSFADLRDPRSTPSPAPSLGAFGLNGGHNSSVAIYGEYSAGTAFQGQNNSLTTPTTPGATGGPDVGILLPSLGSLNLGESFPAAQGRPLQTPAGERGDFGAWRRPNGHMQRDSDGANTSDPLLQTHSRTYVEADPP</sequence>
<evidence type="ECO:0000256" key="2">
    <source>
        <dbReference type="ARBA" id="ARBA00022490"/>
    </source>
</evidence>
<evidence type="ECO:0000256" key="7">
    <source>
        <dbReference type="PROSITE-ProRule" id="PRU00176"/>
    </source>
</evidence>
<dbReference type="Proteomes" id="UP001217918">
    <property type="component" value="Unassembled WGS sequence"/>
</dbReference>
<evidence type="ECO:0000256" key="1">
    <source>
        <dbReference type="ARBA" id="ARBA00004496"/>
    </source>
</evidence>
<feature type="compositionally biased region" description="Basic and acidic residues" evidence="8">
    <location>
        <begin position="355"/>
        <end position="375"/>
    </location>
</feature>
<keyword evidence="4 7" id="KW-0694">RNA-binding</keyword>
<feature type="compositionally biased region" description="Polar residues" evidence="8">
    <location>
        <begin position="380"/>
        <end position="390"/>
    </location>
</feature>
<dbReference type="InterPro" id="IPR050374">
    <property type="entry name" value="RRT5_SRSF_SR"/>
</dbReference>
<evidence type="ECO:0000256" key="5">
    <source>
        <dbReference type="ARBA" id="ARBA00055199"/>
    </source>
</evidence>
<evidence type="ECO:0000256" key="4">
    <source>
        <dbReference type="ARBA" id="ARBA00022884"/>
    </source>
</evidence>
<dbReference type="AlphaFoldDB" id="A0AAD9HWC2"/>
<dbReference type="EMBL" id="JAQQPM010000001">
    <property type="protein sequence ID" value="KAK2066190.1"/>
    <property type="molecule type" value="Genomic_DNA"/>
</dbReference>
<comment type="caution">
    <text evidence="10">The sequence shown here is derived from an EMBL/GenBank/DDBJ whole genome shotgun (WGS) entry which is preliminary data.</text>
</comment>
<dbReference type="InterPro" id="IPR012677">
    <property type="entry name" value="Nucleotide-bd_a/b_plait_sf"/>
</dbReference>
<feature type="domain" description="RRM" evidence="9">
    <location>
        <begin position="272"/>
        <end position="350"/>
    </location>
</feature>
<dbReference type="FunFam" id="3.30.70.330:FF:000183">
    <property type="entry name" value="R3H domain containing protein"/>
    <property type="match status" value="1"/>
</dbReference>
<dbReference type="SUPFAM" id="SSF54928">
    <property type="entry name" value="RNA-binding domain, RBD"/>
    <property type="match status" value="1"/>
</dbReference>
<protein>
    <recommendedName>
        <fullName evidence="9">RRM domain-containing protein</fullName>
    </recommendedName>
</protein>
<evidence type="ECO:0000256" key="6">
    <source>
        <dbReference type="ARBA" id="ARBA00062407"/>
    </source>
</evidence>
<dbReference type="InterPro" id="IPR034186">
    <property type="entry name" value="PIN4-like_RRM"/>
</dbReference>
<keyword evidence="11" id="KW-1185">Reference proteome</keyword>
<feature type="region of interest" description="Disordered" evidence="8">
    <location>
        <begin position="600"/>
        <end position="657"/>
    </location>
</feature>
<feature type="compositionally biased region" description="Polar residues" evidence="8">
    <location>
        <begin position="636"/>
        <end position="649"/>
    </location>
</feature>
<evidence type="ECO:0000256" key="3">
    <source>
        <dbReference type="ARBA" id="ARBA00022553"/>
    </source>
</evidence>
<proteinExistence type="predicted"/>
<keyword evidence="3" id="KW-0597">Phosphoprotein</keyword>
<dbReference type="Pfam" id="PF00076">
    <property type="entry name" value="RRM_1"/>
    <property type="match status" value="1"/>
</dbReference>
<comment type="subunit">
    <text evidence="6">Interacts with csx1.</text>
</comment>
<gene>
    <name evidence="10" type="ORF">P8C59_000025</name>
</gene>
<dbReference type="InterPro" id="IPR035979">
    <property type="entry name" value="RBD_domain_sf"/>
</dbReference>
<dbReference type="GO" id="GO:0003729">
    <property type="term" value="F:mRNA binding"/>
    <property type="evidence" value="ECO:0007669"/>
    <property type="project" value="TreeGrafter"/>
</dbReference>
<feature type="region of interest" description="Disordered" evidence="8">
    <location>
        <begin position="355"/>
        <end position="403"/>
    </location>
</feature>
<evidence type="ECO:0000313" key="10">
    <source>
        <dbReference type="EMBL" id="KAK2066190.1"/>
    </source>
</evidence>
<dbReference type="PROSITE" id="PS50102">
    <property type="entry name" value="RRM"/>
    <property type="match status" value="1"/>
</dbReference>
<reference evidence="10" key="1">
    <citation type="journal article" date="2023" name="Mol. Plant Microbe Interact.">
        <title>Elucidating the Obligate Nature and Biological Capacity of an Invasive Fungal Corn Pathogen.</title>
        <authorList>
            <person name="MacCready J.S."/>
            <person name="Roggenkamp E.M."/>
            <person name="Gdanetz K."/>
            <person name="Chilvers M.I."/>
        </authorList>
    </citation>
    <scope>NUCLEOTIDE SEQUENCE</scope>
    <source>
        <strain evidence="10">PM02</strain>
    </source>
</reference>
<feature type="region of interest" description="Disordered" evidence="8">
    <location>
        <begin position="567"/>
        <end position="586"/>
    </location>
</feature>
<dbReference type="CDD" id="cd12253">
    <property type="entry name" value="RRM_PIN4_like"/>
    <property type="match status" value="1"/>
</dbReference>
<accession>A0AAD9HWC2</accession>
<dbReference type="PANTHER" id="PTHR23003:SF17">
    <property type="entry name" value="RNA-BINDING PROTEIN PIN4"/>
    <property type="match status" value="1"/>
</dbReference>
<comment type="subcellular location">
    <subcellularLocation>
        <location evidence="1">Cytoplasm</location>
    </subcellularLocation>
</comment>
<dbReference type="PANTHER" id="PTHR23003">
    <property type="entry name" value="RNA RECOGNITION MOTIF RRM DOMAIN CONTAINING PROTEIN"/>
    <property type="match status" value="1"/>
</dbReference>
<evidence type="ECO:0000313" key="11">
    <source>
        <dbReference type="Proteomes" id="UP001217918"/>
    </source>
</evidence>
<name>A0AAD9HWC2_9PEZI</name>
<organism evidence="10 11">
    <name type="scientific">Phyllachora maydis</name>
    <dbReference type="NCBI Taxonomy" id="1825666"/>
    <lineage>
        <taxon>Eukaryota</taxon>
        <taxon>Fungi</taxon>
        <taxon>Dikarya</taxon>
        <taxon>Ascomycota</taxon>
        <taxon>Pezizomycotina</taxon>
        <taxon>Sordariomycetes</taxon>
        <taxon>Sordariomycetidae</taxon>
        <taxon>Phyllachorales</taxon>
        <taxon>Phyllachoraceae</taxon>
        <taxon>Phyllachora</taxon>
    </lineage>
</organism>
<dbReference type="SMART" id="SM00360">
    <property type="entry name" value="RRM"/>
    <property type="match status" value="1"/>
</dbReference>
<comment type="function">
    <text evidence="5">Regulates global gene expression after oxidative stress. Interacts and stabilizes mRNAs and may regulate their transition between different cytoplasmic components after oxidative stress.</text>
</comment>
<evidence type="ECO:0000256" key="8">
    <source>
        <dbReference type="SAM" id="MobiDB-lite"/>
    </source>
</evidence>
<dbReference type="GO" id="GO:0071014">
    <property type="term" value="C:post-mRNA release spliceosomal complex"/>
    <property type="evidence" value="ECO:0007669"/>
    <property type="project" value="UniProtKB-ARBA"/>
</dbReference>
<keyword evidence="2" id="KW-0963">Cytoplasm</keyword>
<dbReference type="Gene3D" id="3.30.70.330">
    <property type="match status" value="1"/>
</dbReference>
<dbReference type="GO" id="GO:0005737">
    <property type="term" value="C:cytoplasm"/>
    <property type="evidence" value="ECO:0007669"/>
    <property type="project" value="UniProtKB-SubCell"/>
</dbReference>